<accession>A0A367GVH6</accession>
<evidence type="ECO:0000313" key="1">
    <source>
        <dbReference type="EMBL" id="RCH56801.1"/>
    </source>
</evidence>
<reference evidence="1 2" key="1">
    <citation type="submission" date="2018-05" db="EMBL/GenBank/DDBJ databases">
        <title>Mucilaginibacter hurinus sp. nov., isolated from briquette warehouse soil.</title>
        <authorList>
            <person name="Choi L."/>
        </authorList>
    </citation>
    <scope>NUCLEOTIDE SEQUENCE [LARGE SCALE GENOMIC DNA]</scope>
    <source>
        <strain evidence="1 2">ZR32</strain>
    </source>
</reference>
<evidence type="ECO:0000313" key="2">
    <source>
        <dbReference type="Proteomes" id="UP000253209"/>
    </source>
</evidence>
<dbReference type="AlphaFoldDB" id="A0A367GVH6"/>
<dbReference type="RefSeq" id="WP_114003698.1">
    <property type="nucleotide sequence ID" value="NZ_QGDC01000001.1"/>
</dbReference>
<proteinExistence type="predicted"/>
<keyword evidence="2" id="KW-1185">Reference proteome</keyword>
<name>A0A367GVH6_9SPHI</name>
<protein>
    <submittedName>
        <fullName evidence="1">Uncharacterized protein</fullName>
    </submittedName>
</protein>
<dbReference type="Proteomes" id="UP000253209">
    <property type="component" value="Unassembled WGS sequence"/>
</dbReference>
<sequence length="68" mass="7721">MNNLKNPILNFRRASDTIIDQEPLSYDMIQGEHIAMPNDPGTKFNFYNTRTLVTLTREATDSTESSGQ</sequence>
<gene>
    <name evidence="1" type="ORF">DJ568_02795</name>
</gene>
<organism evidence="1 2">
    <name type="scientific">Mucilaginibacter hurinus</name>
    <dbReference type="NCBI Taxonomy" id="2201324"/>
    <lineage>
        <taxon>Bacteria</taxon>
        <taxon>Pseudomonadati</taxon>
        <taxon>Bacteroidota</taxon>
        <taxon>Sphingobacteriia</taxon>
        <taxon>Sphingobacteriales</taxon>
        <taxon>Sphingobacteriaceae</taxon>
        <taxon>Mucilaginibacter</taxon>
    </lineage>
</organism>
<comment type="caution">
    <text evidence="1">The sequence shown here is derived from an EMBL/GenBank/DDBJ whole genome shotgun (WGS) entry which is preliminary data.</text>
</comment>
<dbReference type="EMBL" id="QGDC01000001">
    <property type="protein sequence ID" value="RCH56801.1"/>
    <property type="molecule type" value="Genomic_DNA"/>
</dbReference>